<dbReference type="Gene3D" id="3.50.50.60">
    <property type="entry name" value="FAD/NAD(P)-binding domain"/>
    <property type="match status" value="1"/>
</dbReference>
<evidence type="ECO:0000256" key="5">
    <source>
        <dbReference type="ARBA" id="ARBA00023033"/>
    </source>
</evidence>
<reference evidence="7" key="1">
    <citation type="journal article" date="2023" name="Mol. Phylogenet. Evol.">
        <title>Genome-scale phylogeny and comparative genomics of the fungal order Sordariales.</title>
        <authorList>
            <person name="Hensen N."/>
            <person name="Bonometti L."/>
            <person name="Westerberg I."/>
            <person name="Brannstrom I.O."/>
            <person name="Guillou S."/>
            <person name="Cros-Aarteil S."/>
            <person name="Calhoun S."/>
            <person name="Haridas S."/>
            <person name="Kuo A."/>
            <person name="Mondo S."/>
            <person name="Pangilinan J."/>
            <person name="Riley R."/>
            <person name="LaButti K."/>
            <person name="Andreopoulos B."/>
            <person name="Lipzen A."/>
            <person name="Chen C."/>
            <person name="Yan M."/>
            <person name="Daum C."/>
            <person name="Ng V."/>
            <person name="Clum A."/>
            <person name="Steindorff A."/>
            <person name="Ohm R.A."/>
            <person name="Martin F."/>
            <person name="Silar P."/>
            <person name="Natvig D.O."/>
            <person name="Lalanne C."/>
            <person name="Gautier V."/>
            <person name="Ament-Velasquez S.L."/>
            <person name="Kruys A."/>
            <person name="Hutchinson M.I."/>
            <person name="Powell A.J."/>
            <person name="Barry K."/>
            <person name="Miller A.N."/>
            <person name="Grigoriev I.V."/>
            <person name="Debuchy R."/>
            <person name="Gladieux P."/>
            <person name="Hiltunen Thoren M."/>
            <person name="Johannesson H."/>
        </authorList>
    </citation>
    <scope>NUCLEOTIDE SEQUENCE</scope>
    <source>
        <strain evidence="7">PSN293</strain>
    </source>
</reference>
<protein>
    <recommendedName>
        <fullName evidence="6">FAD-binding domain-containing protein</fullName>
    </recommendedName>
</protein>
<evidence type="ECO:0000259" key="6">
    <source>
        <dbReference type="Pfam" id="PF01494"/>
    </source>
</evidence>
<evidence type="ECO:0000256" key="4">
    <source>
        <dbReference type="ARBA" id="ARBA00023002"/>
    </source>
</evidence>
<keyword evidence="4" id="KW-0560">Oxidoreductase</keyword>
<proteinExistence type="predicted"/>
<dbReference type="SUPFAM" id="SSF51905">
    <property type="entry name" value="FAD/NAD(P)-binding domain"/>
    <property type="match status" value="1"/>
</dbReference>
<keyword evidence="3" id="KW-0274">FAD</keyword>
<reference evidence="7" key="2">
    <citation type="submission" date="2023-05" db="EMBL/GenBank/DDBJ databases">
        <authorList>
            <consortium name="Lawrence Berkeley National Laboratory"/>
            <person name="Steindorff A."/>
            <person name="Hensen N."/>
            <person name="Bonometti L."/>
            <person name="Westerberg I."/>
            <person name="Brannstrom I.O."/>
            <person name="Guillou S."/>
            <person name="Cros-Aarteil S."/>
            <person name="Calhoun S."/>
            <person name="Haridas S."/>
            <person name="Kuo A."/>
            <person name="Mondo S."/>
            <person name="Pangilinan J."/>
            <person name="Riley R."/>
            <person name="Labutti K."/>
            <person name="Andreopoulos B."/>
            <person name="Lipzen A."/>
            <person name="Chen C."/>
            <person name="Yanf M."/>
            <person name="Daum C."/>
            <person name="Ng V."/>
            <person name="Clum A."/>
            <person name="Ohm R."/>
            <person name="Martin F."/>
            <person name="Silar P."/>
            <person name="Natvig D."/>
            <person name="Lalanne C."/>
            <person name="Gautier V."/>
            <person name="Ament-Velasquez S.L."/>
            <person name="Kruys A."/>
            <person name="Hutchinson M.I."/>
            <person name="Powell A.J."/>
            <person name="Barry K."/>
            <person name="Miller A.N."/>
            <person name="Grigoriev I.V."/>
            <person name="Debuchy R."/>
            <person name="Gladieux P."/>
            <person name="Thoren M.H."/>
            <person name="Johannesson H."/>
        </authorList>
    </citation>
    <scope>NUCLEOTIDE SEQUENCE</scope>
    <source>
        <strain evidence="7">PSN293</strain>
    </source>
</reference>
<evidence type="ECO:0000256" key="3">
    <source>
        <dbReference type="ARBA" id="ARBA00022827"/>
    </source>
</evidence>
<dbReference type="PRINTS" id="PR00420">
    <property type="entry name" value="RNGMNOXGNASE"/>
</dbReference>
<evidence type="ECO:0000313" key="8">
    <source>
        <dbReference type="Proteomes" id="UP001301769"/>
    </source>
</evidence>
<keyword evidence="2" id="KW-0285">Flavoprotein</keyword>
<dbReference type="InterPro" id="IPR002938">
    <property type="entry name" value="FAD-bd"/>
</dbReference>
<dbReference type="GO" id="GO:0004497">
    <property type="term" value="F:monooxygenase activity"/>
    <property type="evidence" value="ECO:0007669"/>
    <property type="project" value="UniProtKB-KW"/>
</dbReference>
<dbReference type="EMBL" id="MU858166">
    <property type="protein sequence ID" value="KAK4210765.1"/>
    <property type="molecule type" value="Genomic_DNA"/>
</dbReference>
<sequence>MGSITPTTSSSGENHSSVPSPVVIIGAGVGGLTLAQCLTKLSIPFQIYERDPDCHSRTQGYALAVHTIFDRLTEAFPSNMPPIRETVSHLAPLFHLPTQFVMYNGLDAKGPFESDSKRMGIETNEENKLLRANRRRLREWLGTGIDVQYGRQATGIEEDAKGGLVNVKFKDGSEARASLVVGCDGTRSLVRQYLLSGKPDPLQDVPIASIVGEVELHGEDMIRQLEIAHSGAVIVHPSDDPGEYVMNFVGLNEVRPDAKSALFYWLVYFHIGEDQAPISRAKYKEAWKSPETFLELALEKTKRFHPAFRNVIERTEVQGIKFLPLVLRDLVLKAEDITPGRVTLLGDAAHCMVPFRGEGGIRAMEDALSLAGYIERIVKGGEDIQEVMSEYQSTLLDRGAKSVSESRQAFEHISKVWTQGMPPMLLGYPTVPIPKRKIVI</sequence>
<dbReference type="AlphaFoldDB" id="A0AAN6Y2A9"/>
<dbReference type="PANTHER" id="PTHR47178">
    <property type="entry name" value="MONOOXYGENASE, FAD-BINDING"/>
    <property type="match status" value="1"/>
</dbReference>
<comment type="caution">
    <text evidence="7">The sequence shown here is derived from an EMBL/GenBank/DDBJ whole genome shotgun (WGS) entry which is preliminary data.</text>
</comment>
<evidence type="ECO:0000256" key="1">
    <source>
        <dbReference type="ARBA" id="ARBA00001974"/>
    </source>
</evidence>
<dbReference type="GO" id="GO:0071949">
    <property type="term" value="F:FAD binding"/>
    <property type="evidence" value="ECO:0007669"/>
    <property type="project" value="InterPro"/>
</dbReference>
<dbReference type="InterPro" id="IPR036188">
    <property type="entry name" value="FAD/NAD-bd_sf"/>
</dbReference>
<organism evidence="7 8">
    <name type="scientific">Rhypophila decipiens</name>
    <dbReference type="NCBI Taxonomy" id="261697"/>
    <lineage>
        <taxon>Eukaryota</taxon>
        <taxon>Fungi</taxon>
        <taxon>Dikarya</taxon>
        <taxon>Ascomycota</taxon>
        <taxon>Pezizomycotina</taxon>
        <taxon>Sordariomycetes</taxon>
        <taxon>Sordariomycetidae</taxon>
        <taxon>Sordariales</taxon>
        <taxon>Naviculisporaceae</taxon>
        <taxon>Rhypophila</taxon>
    </lineage>
</organism>
<keyword evidence="8" id="KW-1185">Reference proteome</keyword>
<feature type="domain" description="FAD-binding" evidence="6">
    <location>
        <begin position="143"/>
        <end position="403"/>
    </location>
</feature>
<dbReference type="Pfam" id="PF01494">
    <property type="entry name" value="FAD_binding_3"/>
    <property type="match status" value="1"/>
</dbReference>
<comment type="cofactor">
    <cofactor evidence="1">
        <name>FAD</name>
        <dbReference type="ChEBI" id="CHEBI:57692"/>
    </cofactor>
</comment>
<gene>
    <name evidence="7" type="ORF">QBC37DRAFT_428207</name>
</gene>
<evidence type="ECO:0000313" key="7">
    <source>
        <dbReference type="EMBL" id="KAK4210765.1"/>
    </source>
</evidence>
<dbReference type="Proteomes" id="UP001301769">
    <property type="component" value="Unassembled WGS sequence"/>
</dbReference>
<dbReference type="PANTHER" id="PTHR47178:SF6">
    <property type="entry name" value="FAD-BINDING DOMAIN-CONTAINING PROTEIN"/>
    <property type="match status" value="1"/>
</dbReference>
<evidence type="ECO:0000256" key="2">
    <source>
        <dbReference type="ARBA" id="ARBA00022630"/>
    </source>
</evidence>
<accession>A0AAN6Y2A9</accession>
<name>A0AAN6Y2A9_9PEZI</name>
<keyword evidence="5" id="KW-0503">Monooxygenase</keyword>